<evidence type="ECO:0000259" key="3">
    <source>
        <dbReference type="Pfam" id="PF26629"/>
    </source>
</evidence>
<reference evidence="4" key="1">
    <citation type="submission" date="2020-05" db="EMBL/GenBank/DDBJ databases">
        <authorList>
            <person name="Chiriac C."/>
            <person name="Salcher M."/>
            <person name="Ghai R."/>
            <person name="Kavagutti S V."/>
        </authorList>
    </citation>
    <scope>NUCLEOTIDE SEQUENCE</scope>
</reference>
<dbReference type="CDD" id="cd04179">
    <property type="entry name" value="DPM_DPG-synthase_like"/>
    <property type="match status" value="1"/>
</dbReference>
<dbReference type="InterPro" id="IPR058718">
    <property type="entry name" value="Agl6_TM_C"/>
</dbReference>
<dbReference type="InterPro" id="IPR029044">
    <property type="entry name" value="Nucleotide-diphossugar_trans"/>
</dbReference>
<dbReference type="InterPro" id="IPR050256">
    <property type="entry name" value="Glycosyltransferase_2"/>
</dbReference>
<accession>A0A6J6D108</accession>
<dbReference type="PANTHER" id="PTHR48090">
    <property type="entry name" value="UNDECAPRENYL-PHOSPHATE 4-DEOXY-4-FORMAMIDO-L-ARABINOSE TRANSFERASE-RELATED"/>
    <property type="match status" value="1"/>
</dbReference>
<dbReference type="SUPFAM" id="SSF53448">
    <property type="entry name" value="Nucleotide-diphospho-sugar transferases"/>
    <property type="match status" value="1"/>
</dbReference>
<gene>
    <name evidence="4" type="ORF">UFOPK1493_01433</name>
</gene>
<dbReference type="Pfam" id="PF26629">
    <property type="entry name" value="GT2_TM_C"/>
    <property type="match status" value="1"/>
</dbReference>
<dbReference type="Pfam" id="PF00535">
    <property type="entry name" value="Glycos_transf_2"/>
    <property type="match status" value="1"/>
</dbReference>
<feature type="domain" description="Low-salt glycan biosynthesis hexosyltransferase Agl6 C-terminal transmembrane region" evidence="3">
    <location>
        <begin position="323"/>
        <end position="416"/>
    </location>
</feature>
<feature type="domain" description="Glycosyltransferase 2-like" evidence="2">
    <location>
        <begin position="44"/>
        <end position="201"/>
    </location>
</feature>
<keyword evidence="1" id="KW-0472">Membrane</keyword>
<feature type="transmembrane region" description="Helical" evidence="1">
    <location>
        <begin position="268"/>
        <end position="293"/>
    </location>
</feature>
<keyword evidence="1" id="KW-1133">Transmembrane helix</keyword>
<evidence type="ECO:0000313" key="4">
    <source>
        <dbReference type="EMBL" id="CAB4556349.1"/>
    </source>
</evidence>
<feature type="transmembrane region" description="Helical" evidence="1">
    <location>
        <begin position="353"/>
        <end position="375"/>
    </location>
</feature>
<dbReference type="InterPro" id="IPR001173">
    <property type="entry name" value="Glyco_trans_2-like"/>
</dbReference>
<evidence type="ECO:0000256" key="1">
    <source>
        <dbReference type="SAM" id="Phobius"/>
    </source>
</evidence>
<name>A0A6J6D108_9ZZZZ</name>
<organism evidence="4">
    <name type="scientific">freshwater metagenome</name>
    <dbReference type="NCBI Taxonomy" id="449393"/>
    <lineage>
        <taxon>unclassified sequences</taxon>
        <taxon>metagenomes</taxon>
        <taxon>ecological metagenomes</taxon>
    </lineage>
</organism>
<dbReference type="Gene3D" id="3.90.550.10">
    <property type="entry name" value="Spore Coat Polysaccharide Biosynthesis Protein SpsA, Chain A"/>
    <property type="match status" value="1"/>
</dbReference>
<feature type="transmembrane region" description="Helical" evidence="1">
    <location>
        <begin position="395"/>
        <end position="417"/>
    </location>
</feature>
<dbReference type="PANTHER" id="PTHR48090:SF7">
    <property type="entry name" value="RFBJ PROTEIN"/>
    <property type="match status" value="1"/>
</dbReference>
<sequence>MTASNQAAEVVAVQGSQRAWNPQRDGDRRVVPRTTADDGELELTILMPCLNEEETIVACVRTARAYLERSGVVGEVLVADNGSTDRSIELAEAEGARVVSVSEKGYGAALMGGIRAARGRFVIMGDADDSYDFSSLDAFVERLRAGDHLVMGNRFAGGIEPGAMPWLHRWIGNPVLSWLGRTLFGIPVRDFHCGLRGFRRQTVLNLGLHTTGMEWASEVVVANALAGRQITEVPTTLRPDGRSRPPHLRSFRDGWRHLRFLLLYSPKWLFLLPGLVAFIGGALLATALVLTPITIGGVGFDIGTLLYACAATVLGYQALWFAVLTRRYGEVQGFLPAGERYVRIKRSLSLERGLALGALLIVGGLVTAVASFARWSGEGFGAMDGAQTIRIVAPATLGLILGFQTVLSSVFWSLLGIDTKPSSSARSFIESADSKVINVRFAEAGR</sequence>
<proteinExistence type="predicted"/>
<dbReference type="AlphaFoldDB" id="A0A6J6D108"/>
<protein>
    <submittedName>
        <fullName evidence="4">Unannotated protein</fullName>
    </submittedName>
</protein>
<keyword evidence="1" id="KW-0812">Transmembrane</keyword>
<dbReference type="EMBL" id="CAEZSR010000042">
    <property type="protein sequence ID" value="CAB4556349.1"/>
    <property type="molecule type" value="Genomic_DNA"/>
</dbReference>
<feature type="transmembrane region" description="Helical" evidence="1">
    <location>
        <begin position="305"/>
        <end position="324"/>
    </location>
</feature>
<evidence type="ECO:0000259" key="2">
    <source>
        <dbReference type="Pfam" id="PF00535"/>
    </source>
</evidence>